<gene>
    <name evidence="1" type="primary">Contig1551.g1688</name>
    <name evidence="1" type="ORF">STYLEM_19465</name>
</gene>
<sequence>MENNFRGPQVLSELCKTLMQRLDQMINYDQDNDPDNSKINQTVELCLNAPIQKDSFYLLIMLLNQLIFLIPYEDYEEKIIMNQILLKKYLECHRVGYSYYVQDSENGIDNSDININDGEVKKKLKSGEIISFEAIRKMFQVKNFNFTMQDPDHQKVISAYQALFDEFVYIYQ</sequence>
<evidence type="ECO:0000313" key="1">
    <source>
        <dbReference type="EMBL" id="CDW90323.1"/>
    </source>
</evidence>
<evidence type="ECO:0000313" key="2">
    <source>
        <dbReference type="Proteomes" id="UP000039865"/>
    </source>
</evidence>
<accession>A0A078B9U5</accession>
<organism evidence="1 2">
    <name type="scientific">Stylonychia lemnae</name>
    <name type="common">Ciliate</name>
    <dbReference type="NCBI Taxonomy" id="5949"/>
    <lineage>
        <taxon>Eukaryota</taxon>
        <taxon>Sar</taxon>
        <taxon>Alveolata</taxon>
        <taxon>Ciliophora</taxon>
        <taxon>Intramacronucleata</taxon>
        <taxon>Spirotrichea</taxon>
        <taxon>Stichotrichia</taxon>
        <taxon>Sporadotrichida</taxon>
        <taxon>Oxytrichidae</taxon>
        <taxon>Stylonychinae</taxon>
        <taxon>Stylonychia</taxon>
    </lineage>
</organism>
<dbReference type="AlphaFoldDB" id="A0A078B9U5"/>
<protein>
    <submittedName>
        <fullName evidence="1">Uncharacterized protein</fullName>
    </submittedName>
</protein>
<dbReference type="Proteomes" id="UP000039865">
    <property type="component" value="Unassembled WGS sequence"/>
</dbReference>
<dbReference type="InParanoid" id="A0A078B9U5"/>
<name>A0A078B9U5_STYLE</name>
<keyword evidence="2" id="KW-1185">Reference proteome</keyword>
<reference evidence="1 2" key="1">
    <citation type="submission" date="2014-06" db="EMBL/GenBank/DDBJ databases">
        <authorList>
            <person name="Swart Estienne"/>
        </authorList>
    </citation>
    <scope>NUCLEOTIDE SEQUENCE [LARGE SCALE GENOMIC DNA]</scope>
    <source>
        <strain evidence="1 2">130c</strain>
    </source>
</reference>
<proteinExistence type="predicted"/>
<dbReference type="EMBL" id="CCKQ01018366">
    <property type="protein sequence ID" value="CDW90323.1"/>
    <property type="molecule type" value="Genomic_DNA"/>
</dbReference>